<sequence length="666" mass="74147">MFDCPPPLRAQLKAANSTARRPARPVDRKNFDAMALCPDVAGAQGKILNAIIQVAEGEDQISRTSKEPLDCSRLTDVLDRSQYVKNLELQVQRLGGDIYESKGARSGKAPAPSLPRINNDSASSVPIGGENTGTVQEATFSKIPLPFFHQTEQSVAHSKASIRHGKLNMQIFADVFSFHVNVGLIKSSFDEICEVYPFFTVPDLEVLKVLEQEEITVASRNLAITNSLLALTVQFKVANEHMSELLPIAWARFKSSYARLLQLITQPPCISACQELLYMVMFLQGFADVRTAHQLSSIAVTVIRTIASSRNNMSDLSVEDSLVLWGLFSLHVEISLRCGVAPSAYENGFPVPHPTRDALDNCTNHFAPKGYANFVVARAELALIQSKLAHLDTDTTLNHTSLEESLESWATKTFGDTNAEESEESLSLPILSLRFIYHHSRFRLARFSQHSPEVGVLFAQSTLRLLRHVPNQQYLTLWRILIYPLWATLALFEDTLRTPDSPRACTNHQLIQTMYSFLESTQKSQHCDLKYMVEGLSKICALTAAALPKQQVGEDTVSPASSSGDQRTLKVGELTLRSTLQSISNANQHSKHSKILVFLRQYRDFMPLAQGLIGNMPEPSKVQEFSNLLGIYFQSARDFGPFVPKILRPELYNFAFEYVVEAIVGS</sequence>
<evidence type="ECO:0000313" key="3">
    <source>
        <dbReference type="EMBL" id="VUC32596.1"/>
    </source>
</evidence>
<reference evidence="3 4" key="1">
    <citation type="submission" date="2019-06" db="EMBL/GenBank/DDBJ databases">
        <authorList>
            <person name="Broberg M."/>
        </authorList>
    </citation>
    <scope>NUCLEOTIDE SEQUENCE [LARGE SCALE GENOMIC DNA]</scope>
</reference>
<name>A0ABY6UMT2_BIOOC</name>
<protein>
    <recommendedName>
        <fullName evidence="5">Transcription factor domain-containing protein</fullName>
    </recommendedName>
</protein>
<keyword evidence="4" id="KW-1185">Reference proteome</keyword>
<dbReference type="PANTHER" id="PTHR46910:SF25">
    <property type="entry name" value="ABC-TRANSPORTER-REGULATING TRANSCRIPTION FACTOR"/>
    <property type="match status" value="1"/>
</dbReference>
<feature type="region of interest" description="Disordered" evidence="2">
    <location>
        <begin position="102"/>
        <end position="125"/>
    </location>
</feature>
<comment type="caution">
    <text evidence="3">The sequence shown here is derived from an EMBL/GenBank/DDBJ whole genome shotgun (WGS) entry which is preliminary data.</text>
</comment>
<evidence type="ECO:0008006" key="5">
    <source>
        <dbReference type="Google" id="ProtNLM"/>
    </source>
</evidence>
<proteinExistence type="predicted"/>
<gene>
    <name evidence="3" type="ORF">CLO192961_LOCUS328840</name>
</gene>
<evidence type="ECO:0000256" key="1">
    <source>
        <dbReference type="ARBA" id="ARBA00023242"/>
    </source>
</evidence>
<dbReference type="PANTHER" id="PTHR46910">
    <property type="entry name" value="TRANSCRIPTION FACTOR PDR1"/>
    <property type="match status" value="1"/>
</dbReference>
<evidence type="ECO:0000313" key="4">
    <source>
        <dbReference type="Proteomes" id="UP000766486"/>
    </source>
</evidence>
<evidence type="ECO:0000256" key="2">
    <source>
        <dbReference type="SAM" id="MobiDB-lite"/>
    </source>
</evidence>
<organism evidence="3 4">
    <name type="scientific">Bionectria ochroleuca</name>
    <name type="common">Gliocladium roseum</name>
    <dbReference type="NCBI Taxonomy" id="29856"/>
    <lineage>
        <taxon>Eukaryota</taxon>
        <taxon>Fungi</taxon>
        <taxon>Dikarya</taxon>
        <taxon>Ascomycota</taxon>
        <taxon>Pezizomycotina</taxon>
        <taxon>Sordariomycetes</taxon>
        <taxon>Hypocreomycetidae</taxon>
        <taxon>Hypocreales</taxon>
        <taxon>Bionectriaceae</taxon>
        <taxon>Clonostachys</taxon>
    </lineage>
</organism>
<dbReference type="EMBL" id="CABFNS010000851">
    <property type="protein sequence ID" value="VUC32596.1"/>
    <property type="molecule type" value="Genomic_DNA"/>
</dbReference>
<keyword evidence="1" id="KW-0539">Nucleus</keyword>
<dbReference type="Proteomes" id="UP000766486">
    <property type="component" value="Unassembled WGS sequence"/>
</dbReference>
<dbReference type="InterPro" id="IPR050987">
    <property type="entry name" value="AtrR-like"/>
</dbReference>
<accession>A0ABY6UMT2</accession>